<evidence type="ECO:0000313" key="2">
    <source>
        <dbReference type="WBParaSite" id="Csp11.Scaffold630.g19257.t1"/>
    </source>
</evidence>
<reference evidence="2" key="1">
    <citation type="submission" date="2016-11" db="UniProtKB">
        <authorList>
            <consortium name="WormBaseParasite"/>
        </authorList>
    </citation>
    <scope>IDENTIFICATION</scope>
</reference>
<sequence>MKGSYIEAARHGEACPNGVSLQDQSLQKQLLLAQYVLDTFTKLSIHVILYDPILPSTALELMKLINQQEISIKSFYYDIEAESSEFIPRILDECIEVTESILILGSFPDDFVYTPPRPFKVKELRVSERTNWLNLESFMNCRRISLQLGKNTNRTPQSWNTFFRNWLESDSRLEDFLCITVKESDFPLIVDGLTNEGIKERWQGTLEWVDVKRRDGSEFVIGRNLNDIHFMTKQAHLEYLLKQEQLLFMR</sequence>
<name>A0A1I7UTQ6_9PELO</name>
<protein>
    <submittedName>
        <fullName evidence="2">FBA_2 domain-containing protein</fullName>
    </submittedName>
</protein>
<dbReference type="AlphaFoldDB" id="A0A1I7UTQ6"/>
<proteinExistence type="predicted"/>
<evidence type="ECO:0000313" key="1">
    <source>
        <dbReference type="Proteomes" id="UP000095282"/>
    </source>
</evidence>
<dbReference type="Proteomes" id="UP000095282">
    <property type="component" value="Unplaced"/>
</dbReference>
<keyword evidence="1" id="KW-1185">Reference proteome</keyword>
<dbReference type="WBParaSite" id="Csp11.Scaffold630.g19257.t1">
    <property type="protein sequence ID" value="Csp11.Scaffold630.g19257.t1"/>
    <property type="gene ID" value="Csp11.Scaffold630.g19257"/>
</dbReference>
<accession>A0A1I7UTQ6</accession>
<dbReference type="PANTHER" id="PTHR21503">
    <property type="entry name" value="F-BOX-CONTAINING HYPOTHETICAL PROTEIN C.ELEGANS"/>
    <property type="match status" value="1"/>
</dbReference>
<organism evidence="1 2">
    <name type="scientific">Caenorhabditis tropicalis</name>
    <dbReference type="NCBI Taxonomy" id="1561998"/>
    <lineage>
        <taxon>Eukaryota</taxon>
        <taxon>Metazoa</taxon>
        <taxon>Ecdysozoa</taxon>
        <taxon>Nematoda</taxon>
        <taxon>Chromadorea</taxon>
        <taxon>Rhabditida</taxon>
        <taxon>Rhabditina</taxon>
        <taxon>Rhabditomorpha</taxon>
        <taxon>Rhabditoidea</taxon>
        <taxon>Rhabditidae</taxon>
        <taxon>Peloderinae</taxon>
        <taxon>Caenorhabditis</taxon>
    </lineage>
</organism>